<evidence type="ECO:0000313" key="1">
    <source>
        <dbReference type="EMBL" id="KMZ68254.1"/>
    </source>
</evidence>
<gene>
    <name evidence="1" type="ORF">ZOSMA_244G00070</name>
</gene>
<evidence type="ECO:0000313" key="2">
    <source>
        <dbReference type="Proteomes" id="UP000036987"/>
    </source>
</evidence>
<dbReference type="AlphaFoldDB" id="A0A0K9PH01"/>
<reference evidence="2" key="1">
    <citation type="journal article" date="2016" name="Nature">
        <title>The genome of the seagrass Zostera marina reveals angiosperm adaptation to the sea.</title>
        <authorList>
            <person name="Olsen J.L."/>
            <person name="Rouze P."/>
            <person name="Verhelst B."/>
            <person name="Lin Y.-C."/>
            <person name="Bayer T."/>
            <person name="Collen J."/>
            <person name="Dattolo E."/>
            <person name="De Paoli E."/>
            <person name="Dittami S."/>
            <person name="Maumus F."/>
            <person name="Michel G."/>
            <person name="Kersting A."/>
            <person name="Lauritano C."/>
            <person name="Lohaus R."/>
            <person name="Toepel M."/>
            <person name="Tonon T."/>
            <person name="Vanneste K."/>
            <person name="Amirebrahimi M."/>
            <person name="Brakel J."/>
            <person name="Bostroem C."/>
            <person name="Chovatia M."/>
            <person name="Grimwood J."/>
            <person name="Jenkins J.W."/>
            <person name="Jueterbock A."/>
            <person name="Mraz A."/>
            <person name="Stam W.T."/>
            <person name="Tice H."/>
            <person name="Bornberg-Bauer E."/>
            <person name="Green P.J."/>
            <person name="Pearson G.A."/>
            <person name="Procaccini G."/>
            <person name="Duarte C.M."/>
            <person name="Schmutz J."/>
            <person name="Reusch T.B.H."/>
            <person name="Van de Peer Y."/>
        </authorList>
    </citation>
    <scope>NUCLEOTIDE SEQUENCE [LARGE SCALE GENOMIC DNA]</scope>
    <source>
        <strain evidence="2">cv. Finnish</strain>
    </source>
</reference>
<dbReference type="Proteomes" id="UP000036987">
    <property type="component" value="Unassembled WGS sequence"/>
</dbReference>
<dbReference type="OrthoDB" id="778095at2759"/>
<keyword evidence="2" id="KW-1185">Reference proteome</keyword>
<dbReference type="PANTHER" id="PTHR13182:SF8">
    <property type="entry name" value="CYTOPLASMIC 60S SUBUNIT BIOGENESIS FACTOR ZNF622"/>
    <property type="match status" value="1"/>
</dbReference>
<accession>A0A0K9PH01</accession>
<dbReference type="InterPro" id="IPR040025">
    <property type="entry name" value="Znf622/Rei1/Reh1"/>
</dbReference>
<proteinExistence type="predicted"/>
<comment type="caution">
    <text evidence="1">The sequence shown here is derived from an EMBL/GenBank/DDBJ whole genome shotgun (WGS) entry which is preliminary data.</text>
</comment>
<name>A0A0K9PH01_ZOSMR</name>
<protein>
    <submittedName>
        <fullName evidence="1">Uncharacterized protein</fullName>
    </submittedName>
</protein>
<sequence length="109" mass="12735">MNRSGTVIILREGDHGVILMWMRNLTLGSREFLRYYRQKPPQFQANDVALAISLASRYKKMGLPTIQSKEEIAKRKFMKQKNRTQVDTMQCKIGMKNNIIRNIPKNLSH</sequence>
<dbReference type="STRING" id="29655.A0A0K9PH01"/>
<organism evidence="1 2">
    <name type="scientific">Zostera marina</name>
    <name type="common">Eelgrass</name>
    <dbReference type="NCBI Taxonomy" id="29655"/>
    <lineage>
        <taxon>Eukaryota</taxon>
        <taxon>Viridiplantae</taxon>
        <taxon>Streptophyta</taxon>
        <taxon>Embryophyta</taxon>
        <taxon>Tracheophyta</taxon>
        <taxon>Spermatophyta</taxon>
        <taxon>Magnoliopsida</taxon>
        <taxon>Liliopsida</taxon>
        <taxon>Zosteraceae</taxon>
        <taxon>Zostera</taxon>
    </lineage>
</organism>
<dbReference type="EMBL" id="LFYR01000852">
    <property type="protein sequence ID" value="KMZ68254.1"/>
    <property type="molecule type" value="Genomic_DNA"/>
</dbReference>
<dbReference type="PANTHER" id="PTHR13182">
    <property type="entry name" value="ZINC FINGER PROTEIN 622"/>
    <property type="match status" value="1"/>
</dbReference>